<dbReference type="eggNOG" id="COG5504">
    <property type="taxonomic scope" value="Bacteria"/>
</dbReference>
<reference evidence="2" key="1">
    <citation type="submission" date="2011-07" db="EMBL/GenBank/DDBJ databases">
        <title>The complete genome of Cyclobacterium marinum DSM 745.</title>
        <authorList>
            <person name="Lucas S."/>
            <person name="Han J."/>
            <person name="Lapidus A."/>
            <person name="Bruce D."/>
            <person name="Goodwin L."/>
            <person name="Pitluck S."/>
            <person name="Peters L."/>
            <person name="Kyrpides N."/>
            <person name="Mavromatis K."/>
            <person name="Ivanova N."/>
            <person name="Ovchinnikova G."/>
            <person name="Chertkov O."/>
            <person name="Detter J.C."/>
            <person name="Tapia R."/>
            <person name="Han C."/>
            <person name="Land M."/>
            <person name="Hauser L."/>
            <person name="Markowitz V."/>
            <person name="Cheng J.-F."/>
            <person name="Hugenholtz P."/>
            <person name="Woyke T."/>
            <person name="Wu D."/>
            <person name="Tindall B."/>
            <person name="Schuetze A."/>
            <person name="Brambilla E."/>
            <person name="Klenk H.-P."/>
            <person name="Eisen J.A."/>
        </authorList>
    </citation>
    <scope>NUCLEOTIDE SEQUENCE [LARGE SCALE GENOMIC DNA]</scope>
    <source>
        <strain evidence="2">ATCC 25205 / DSM 745 / LMG 13164 / NCIMB 1802</strain>
    </source>
</reference>
<gene>
    <name evidence="1" type="ordered locus">Cycma_2316</name>
</gene>
<name>G0J5Z5_CYCMS</name>
<organism evidence="1 2">
    <name type="scientific">Cyclobacterium marinum (strain ATCC 25205 / DSM 745 / LMG 13164 / NCIMB 1802)</name>
    <name type="common">Flectobacillus marinus</name>
    <dbReference type="NCBI Taxonomy" id="880070"/>
    <lineage>
        <taxon>Bacteria</taxon>
        <taxon>Pseudomonadati</taxon>
        <taxon>Bacteroidota</taxon>
        <taxon>Cytophagia</taxon>
        <taxon>Cytophagales</taxon>
        <taxon>Cyclobacteriaceae</taxon>
        <taxon>Cyclobacterium</taxon>
    </lineage>
</organism>
<dbReference type="PROSITE" id="PS51257">
    <property type="entry name" value="PROKAR_LIPOPROTEIN"/>
    <property type="match status" value="1"/>
</dbReference>
<keyword evidence="2" id="KW-1185">Reference proteome</keyword>
<evidence type="ECO:0000313" key="1">
    <source>
        <dbReference type="EMBL" id="AEL26058.1"/>
    </source>
</evidence>
<dbReference type="Pfam" id="PF25594">
    <property type="entry name" value="GldB_lipo"/>
    <property type="match status" value="1"/>
</dbReference>
<dbReference type="STRING" id="880070.Cycma_2316"/>
<dbReference type="RefSeq" id="WP_014020351.1">
    <property type="nucleotide sequence ID" value="NC_015914.1"/>
</dbReference>
<dbReference type="AlphaFoldDB" id="G0J5Z5"/>
<dbReference type="KEGG" id="cmr:Cycma_2316"/>
<evidence type="ECO:0000313" key="2">
    <source>
        <dbReference type="Proteomes" id="UP000001635"/>
    </source>
</evidence>
<dbReference type="InterPro" id="IPR019853">
    <property type="entry name" value="GldB-like"/>
</dbReference>
<dbReference type="HOGENOM" id="CLU_070771_0_0_10"/>
<accession>G0J5Z5</accession>
<dbReference type="NCBIfam" id="TIGR03514">
    <property type="entry name" value="GldB_lipo"/>
    <property type="match status" value="1"/>
</dbReference>
<keyword evidence="1" id="KW-0449">Lipoprotein</keyword>
<dbReference type="EMBL" id="CP002955">
    <property type="protein sequence ID" value="AEL26058.1"/>
    <property type="molecule type" value="Genomic_DNA"/>
</dbReference>
<proteinExistence type="predicted"/>
<dbReference type="Proteomes" id="UP000001635">
    <property type="component" value="Chromosome"/>
</dbReference>
<sequence>MIRFKFLFPGLLFLTFSFGCKPSNKECEVPTGYEENLTSINIQRMEGLFFEELSKEKMLENLEAYPQFSKAMFANMGFENQEQLAEELLLIHQDSGMVELYQEVQTYFGDISKIKEDLEVAFAGIKYHYPDYTIPSIYTFVSGFGSDLIITEEVIIIGLDYFLPNDHKFQPVDLPNYILRRYNSAHLVPMIITAISTQFNKTKLSDNSLLAEMIFYGKSYHFTKTMMPCTADEFIIGYETGEILGSYANEEMIWGHFIENELLFETNPFIIRKYTGEAPFTDEISPDAPGRIGRWIGWNIVDDYLANNGITLPELMEQDDARLIFKESGYKPRRP</sequence>
<protein>
    <submittedName>
        <fullName evidence="1">Gliding motility-associated lipoprotein GldB</fullName>
    </submittedName>
</protein>